<dbReference type="GO" id="GO:0005524">
    <property type="term" value="F:ATP binding"/>
    <property type="evidence" value="ECO:0007669"/>
    <property type="project" value="UniProtKB-KW"/>
</dbReference>
<keyword evidence="1" id="KW-0813">Transport</keyword>
<accession>A0A8X8KR13</accession>
<evidence type="ECO:0000256" key="3">
    <source>
        <dbReference type="ARBA" id="ARBA00022840"/>
    </source>
</evidence>
<dbReference type="GO" id="GO:0016887">
    <property type="term" value="F:ATP hydrolysis activity"/>
    <property type="evidence" value="ECO:0007669"/>
    <property type="project" value="InterPro"/>
</dbReference>
<dbReference type="InterPro" id="IPR027417">
    <property type="entry name" value="P-loop_NTPase"/>
</dbReference>
<evidence type="ECO:0000313" key="6">
    <source>
        <dbReference type="Proteomes" id="UP000484076"/>
    </source>
</evidence>
<organism evidence="5 6">
    <name type="scientific">Fertoeibacter niger</name>
    <dbReference type="NCBI Taxonomy" id="2656921"/>
    <lineage>
        <taxon>Bacteria</taxon>
        <taxon>Pseudomonadati</taxon>
        <taxon>Pseudomonadota</taxon>
        <taxon>Alphaproteobacteria</taxon>
        <taxon>Rhodobacterales</taxon>
        <taxon>Paracoccaceae</taxon>
        <taxon>Fertoeibacter</taxon>
    </lineage>
</organism>
<keyword evidence="6" id="KW-1185">Reference proteome</keyword>
<keyword evidence="2" id="KW-0547">Nucleotide-binding</keyword>
<comment type="caution">
    <text evidence="5">The sequence shown here is derived from an EMBL/GenBank/DDBJ whole genome shotgun (WGS) entry which is preliminary data.</text>
</comment>
<evidence type="ECO:0000313" key="5">
    <source>
        <dbReference type="EMBL" id="NUB46566.1"/>
    </source>
</evidence>
<dbReference type="InterPro" id="IPR003439">
    <property type="entry name" value="ABC_transporter-like_ATP-bd"/>
</dbReference>
<dbReference type="InterPro" id="IPR050093">
    <property type="entry name" value="ABC_SmlMolc_Importer"/>
</dbReference>
<evidence type="ECO:0000256" key="1">
    <source>
        <dbReference type="ARBA" id="ARBA00022448"/>
    </source>
</evidence>
<dbReference type="PANTHER" id="PTHR42781">
    <property type="entry name" value="SPERMIDINE/PUTRESCINE IMPORT ATP-BINDING PROTEIN POTA"/>
    <property type="match status" value="1"/>
</dbReference>
<sequence length="229" mass="24338">MTGLVLDNLLVTSGDTTWVALHTTVARGEVLTIMGPSGTGKSTLLAAIIGTLAPAFRMTGKVLLDGVDVTDRPTRARRIGLLFQDDVLFPHLSVGGNLAFALPASIRGRRARRDRIATALVQAGLAGFADRDPATLSGGQRARVALMRTLLAEPRALLLDEPFSRLDADLRAQIRSFVLTRARDEGLPVILVTHDAEDARAAAGRILSPLGKELPKKPQGVEGNATLAR</sequence>
<dbReference type="RefSeq" id="WP_152828650.1">
    <property type="nucleotide sequence ID" value="NZ_WHUT02000017.1"/>
</dbReference>
<dbReference type="PANTHER" id="PTHR42781:SF4">
    <property type="entry name" value="SPERMIDINE_PUTRESCINE IMPORT ATP-BINDING PROTEIN POTA"/>
    <property type="match status" value="1"/>
</dbReference>
<dbReference type="PROSITE" id="PS50893">
    <property type="entry name" value="ABC_TRANSPORTER_2"/>
    <property type="match status" value="1"/>
</dbReference>
<name>A0A8X8KR13_9RHOB</name>
<feature type="domain" description="ABC transporter" evidence="4">
    <location>
        <begin position="3"/>
        <end position="227"/>
    </location>
</feature>
<reference evidence="5" key="1">
    <citation type="submission" date="2020-05" db="EMBL/GenBank/DDBJ databases">
        <title>Fertoebacter nigrum gen. nov., sp. nov., a new member of the family Rhodobacteraceae.</title>
        <authorList>
            <person name="Szuroczki S."/>
            <person name="Abbaszade G."/>
            <person name="Buni D."/>
            <person name="Schumann P."/>
            <person name="Toth E."/>
        </authorList>
    </citation>
    <scope>NUCLEOTIDE SEQUENCE</scope>
    <source>
        <strain evidence="5">RG-N-1a</strain>
    </source>
</reference>
<protein>
    <submittedName>
        <fullName evidence="5">ATP-binding cassette domain-containing protein</fullName>
    </submittedName>
</protein>
<dbReference type="SUPFAM" id="SSF52540">
    <property type="entry name" value="P-loop containing nucleoside triphosphate hydrolases"/>
    <property type="match status" value="1"/>
</dbReference>
<evidence type="ECO:0000256" key="2">
    <source>
        <dbReference type="ARBA" id="ARBA00022741"/>
    </source>
</evidence>
<dbReference type="SMART" id="SM00382">
    <property type="entry name" value="AAA"/>
    <property type="match status" value="1"/>
</dbReference>
<dbReference type="Gene3D" id="3.40.50.300">
    <property type="entry name" value="P-loop containing nucleotide triphosphate hydrolases"/>
    <property type="match status" value="1"/>
</dbReference>
<keyword evidence="3 5" id="KW-0067">ATP-binding</keyword>
<dbReference type="Pfam" id="PF00005">
    <property type="entry name" value="ABC_tran"/>
    <property type="match status" value="1"/>
</dbReference>
<dbReference type="AlphaFoldDB" id="A0A8X8KR13"/>
<dbReference type="EMBL" id="WHUT02000017">
    <property type="protein sequence ID" value="NUB46566.1"/>
    <property type="molecule type" value="Genomic_DNA"/>
</dbReference>
<gene>
    <name evidence="5" type="ORF">GEU84_019410</name>
</gene>
<dbReference type="InterPro" id="IPR003593">
    <property type="entry name" value="AAA+_ATPase"/>
</dbReference>
<evidence type="ECO:0000259" key="4">
    <source>
        <dbReference type="PROSITE" id="PS50893"/>
    </source>
</evidence>
<proteinExistence type="predicted"/>
<dbReference type="Proteomes" id="UP000484076">
    <property type="component" value="Unassembled WGS sequence"/>
</dbReference>